<feature type="compositionally biased region" description="Low complexity" evidence="1">
    <location>
        <begin position="1"/>
        <end position="28"/>
    </location>
</feature>
<gene>
    <name evidence="2" type="ORF">ACFQ1S_34180</name>
</gene>
<proteinExistence type="predicted"/>
<comment type="caution">
    <text evidence="2">The sequence shown here is derived from an EMBL/GenBank/DDBJ whole genome shotgun (WGS) entry which is preliminary data.</text>
</comment>
<protein>
    <submittedName>
        <fullName evidence="2">Zinc-binding dehydrogenase</fullName>
    </submittedName>
</protein>
<evidence type="ECO:0000256" key="1">
    <source>
        <dbReference type="SAM" id="MobiDB-lite"/>
    </source>
</evidence>
<organism evidence="2 3">
    <name type="scientific">Kibdelosporangium lantanae</name>
    <dbReference type="NCBI Taxonomy" id="1497396"/>
    <lineage>
        <taxon>Bacteria</taxon>
        <taxon>Bacillati</taxon>
        <taxon>Actinomycetota</taxon>
        <taxon>Actinomycetes</taxon>
        <taxon>Pseudonocardiales</taxon>
        <taxon>Pseudonocardiaceae</taxon>
        <taxon>Kibdelosporangium</taxon>
    </lineage>
</organism>
<dbReference type="Gene3D" id="3.40.50.720">
    <property type="entry name" value="NAD(P)-binding Rossmann-like Domain"/>
    <property type="match status" value="1"/>
</dbReference>
<keyword evidence="3" id="KW-1185">Reference proteome</keyword>
<accession>A0ABW3MLT2</accession>
<name>A0ABW3MLT2_9PSEU</name>
<evidence type="ECO:0000313" key="3">
    <source>
        <dbReference type="Proteomes" id="UP001597045"/>
    </source>
</evidence>
<reference evidence="3" key="1">
    <citation type="journal article" date="2019" name="Int. J. Syst. Evol. Microbiol.">
        <title>The Global Catalogue of Microorganisms (GCM) 10K type strain sequencing project: providing services to taxonomists for standard genome sequencing and annotation.</title>
        <authorList>
            <consortium name="The Broad Institute Genomics Platform"/>
            <consortium name="The Broad Institute Genome Sequencing Center for Infectious Disease"/>
            <person name="Wu L."/>
            <person name="Ma J."/>
        </authorList>
    </citation>
    <scope>NUCLEOTIDE SEQUENCE [LARGE SCALE GENOMIC DNA]</scope>
    <source>
        <strain evidence="3">JCM 31486</strain>
    </source>
</reference>
<dbReference type="Gene3D" id="3.90.180.10">
    <property type="entry name" value="Medium-chain alcohol dehydrogenases, catalytic domain"/>
    <property type="match status" value="1"/>
</dbReference>
<feature type="region of interest" description="Disordered" evidence="1">
    <location>
        <begin position="1"/>
        <end position="34"/>
    </location>
</feature>
<evidence type="ECO:0000313" key="2">
    <source>
        <dbReference type="EMBL" id="MFD1050214.1"/>
    </source>
</evidence>
<dbReference type="Proteomes" id="UP001597045">
    <property type="component" value="Unassembled WGS sequence"/>
</dbReference>
<dbReference type="EMBL" id="JBHTIS010002686">
    <property type="protein sequence ID" value="MFD1050214.1"/>
    <property type="molecule type" value="Genomic_DNA"/>
</dbReference>
<sequence length="100" mass="11401">MRPAARSRSCRRPPGTSPRVRAAPARPRWSPRPRAARKVKFAFPRHNQVIVGHLRELIESGDFTPVVDRRYALDQIVDAYRYVETGQKIGNVMITVAHVD</sequence>
<dbReference type="Pfam" id="PF13602">
    <property type="entry name" value="ADH_zinc_N_2"/>
    <property type="match status" value="1"/>
</dbReference>